<organism evidence="4 5">
    <name type="scientific">Macrostomum lignano</name>
    <dbReference type="NCBI Taxonomy" id="282301"/>
    <lineage>
        <taxon>Eukaryota</taxon>
        <taxon>Metazoa</taxon>
        <taxon>Spiralia</taxon>
        <taxon>Lophotrochozoa</taxon>
        <taxon>Platyhelminthes</taxon>
        <taxon>Rhabditophora</taxon>
        <taxon>Macrostomorpha</taxon>
        <taxon>Macrostomida</taxon>
        <taxon>Macrostomidae</taxon>
        <taxon>Macrostomum</taxon>
    </lineage>
</organism>
<name>A0A267GN68_9PLAT</name>
<dbReference type="EMBL" id="NIVC01000260">
    <property type="protein sequence ID" value="PAA86864.1"/>
    <property type="molecule type" value="Genomic_DNA"/>
</dbReference>
<dbReference type="SMART" id="SM00248">
    <property type="entry name" value="ANK"/>
    <property type="match status" value="7"/>
</dbReference>
<feature type="region of interest" description="Disordered" evidence="2">
    <location>
        <begin position="1456"/>
        <end position="1480"/>
    </location>
</feature>
<dbReference type="PANTHER" id="PTHR13800">
    <property type="entry name" value="TRANSIENT RECEPTOR POTENTIAL CATION CHANNEL, SUBFAMILY M, MEMBER 6"/>
    <property type="match status" value="1"/>
</dbReference>
<evidence type="ECO:0000256" key="1">
    <source>
        <dbReference type="PROSITE-ProRule" id="PRU00023"/>
    </source>
</evidence>
<feature type="repeat" description="ANK" evidence="1">
    <location>
        <begin position="664"/>
        <end position="696"/>
    </location>
</feature>
<keyword evidence="3" id="KW-1133">Transmembrane helix</keyword>
<dbReference type="InterPro" id="IPR036770">
    <property type="entry name" value="Ankyrin_rpt-contain_sf"/>
</dbReference>
<comment type="caution">
    <text evidence="4">The sequence shown here is derived from an EMBL/GenBank/DDBJ whole genome shotgun (WGS) entry which is preliminary data.</text>
</comment>
<dbReference type="Pfam" id="PF12796">
    <property type="entry name" value="Ank_2"/>
    <property type="match status" value="1"/>
</dbReference>
<feature type="transmembrane region" description="Helical" evidence="3">
    <location>
        <begin position="1047"/>
        <end position="1066"/>
    </location>
</feature>
<dbReference type="SUPFAM" id="SSF48403">
    <property type="entry name" value="Ankyrin repeat"/>
    <property type="match status" value="3"/>
</dbReference>
<gene>
    <name evidence="4" type="ORF">BOX15_Mlig031396g1</name>
</gene>
<evidence type="ECO:0000256" key="3">
    <source>
        <dbReference type="SAM" id="Phobius"/>
    </source>
</evidence>
<dbReference type="Gene3D" id="1.25.40.20">
    <property type="entry name" value="Ankyrin repeat-containing domain"/>
    <property type="match status" value="4"/>
</dbReference>
<feature type="transmembrane region" description="Helical" evidence="3">
    <location>
        <begin position="1165"/>
        <end position="1186"/>
    </location>
</feature>
<dbReference type="GO" id="GO:0030001">
    <property type="term" value="P:metal ion transport"/>
    <property type="evidence" value="ECO:0007669"/>
    <property type="project" value="TreeGrafter"/>
</dbReference>
<keyword evidence="3" id="KW-0812">Transmembrane</keyword>
<reference evidence="4 5" key="1">
    <citation type="submission" date="2017-06" db="EMBL/GenBank/DDBJ databases">
        <title>A platform for efficient transgenesis in Macrostomum lignano, a flatworm model organism for stem cell research.</title>
        <authorList>
            <person name="Berezikov E."/>
        </authorList>
    </citation>
    <scope>NUCLEOTIDE SEQUENCE [LARGE SCALE GENOMIC DNA]</scope>
    <source>
        <strain evidence="4">DV1</strain>
        <tissue evidence="4">Whole organism</tissue>
    </source>
</reference>
<evidence type="ECO:0008006" key="6">
    <source>
        <dbReference type="Google" id="ProtNLM"/>
    </source>
</evidence>
<protein>
    <recommendedName>
        <fullName evidence="6">ANK_REP_REGION domain-containing protein</fullName>
    </recommendedName>
</protein>
<dbReference type="GO" id="GO:0005261">
    <property type="term" value="F:monoatomic cation channel activity"/>
    <property type="evidence" value="ECO:0007669"/>
    <property type="project" value="TreeGrafter"/>
</dbReference>
<dbReference type="Proteomes" id="UP000215902">
    <property type="component" value="Unassembled WGS sequence"/>
</dbReference>
<dbReference type="PANTHER" id="PTHR13800:SF41">
    <property type="entry name" value="PROTEIN CED-11"/>
    <property type="match status" value="1"/>
</dbReference>
<keyword evidence="3" id="KW-0472">Membrane</keyword>
<accession>A0A267GN68</accession>
<evidence type="ECO:0000313" key="5">
    <source>
        <dbReference type="Proteomes" id="UP000215902"/>
    </source>
</evidence>
<dbReference type="PROSITE" id="PS50088">
    <property type="entry name" value="ANK_REPEAT"/>
    <property type="match status" value="1"/>
</dbReference>
<evidence type="ECO:0000313" key="4">
    <source>
        <dbReference type="EMBL" id="PAA86864.1"/>
    </source>
</evidence>
<evidence type="ECO:0000256" key="2">
    <source>
        <dbReference type="SAM" id="MobiDB-lite"/>
    </source>
</evidence>
<sequence length="1480" mass="165676">MALFGRLLPAAGNHGSDSIDVIDLSKLIDRRPPAEPVAETDDSSDVRHLLALTKRGEFSAASELAAQLRQDESLERDSDKRTAAHYAALSPQAAGLLKLIVQHSGHRCLKIADCSHITPLHLAAARQAADDLREILAGVPKPAAYLAKRDSLGNTVPHYAASNIVHKDAIKVPVDCVGVQCLAWQNAKGQPVLHVGLLNAAGSELQPLLDRAGSAQALTDNGGNSWAHYVAKRGTDDNSVSQLLNRQEILSWQNFLNESVLHLVLKYCSPDTSKKLIKIAGSNIISLRDINGNTCAHYAAMKDGSDDVITEIVKVAEPMCLRMRNVRGELVWHLVLKNCRFQTVKSLMDALKAARLDIPNQADSDGNRSAHFAVLSKVDCDKKINALVTETNAACLRSQNKKGQSVLHLAVRHCSNGMAVQLVGQAKAAVVELRDQDGNTCLHYAAQCERHEIVEAAASRLVDTNCWLWTNRHDQTVMHLAMRHASSQPFLGKSLIRKIVSFVDSSDRNMLFYACTGWNSGGLTIQGDSAAKEFKRLDVDKNTLAHAVFLNDSQAQSTDEFFATLSKVIKAGVDKKAENNMGQTCLHGSIIDSNVFIDILGKAAADAELKKMFHKFLTNSDGVHAVHAFAGRYSLKELAQSLAELSDMQLSEMLQLTVAKGPNKGATSLHFACEAGHEENMQYLMKCGLRLAEKTQDGQSCIDFGYDKGKMSVIFGLPGVQRIDLLRLVDPANRSLKLPDRSTARHLLASISDESMRVTIQRDADIRTTVANSRGPEAREETRGRTDLKILLRALHLDSSKILCSGLRLGLISPRTENCFRDFITEQLKLGAQHTELESFSEKELDEFLSIHALKDDETSEMLIIDFCLHFEKLEILPDLILTRQFQLIPACVTLLIQMRPKISSKKGRHEQLRRLHSAIVCIAVNALDELFVNADQTQKKILFNYILGGIKTADGVSSGPRFPTRSLANGSQGCAGANVQSARCSPRRPDQSVDEVGTYQTLFELIKEADCNDLFATDCVYELVKQEWEGRSEQAKTKPASPKAKFYIHLFGFALFLIYFSWYIIDFKTTFLNVWPDIILLLYTLSLTAHELNDFCRSLRPRQCHSRRCKRTCSCPEYFREIFNYFDCSALVFMWLGIVWKLAIQDNPTHPTAYTCQMILSTSYLLWGFRSVSFLSYSELIGPVITMLEHLLIRDLLPFLAIILVIVYSFGVFFFNLLFPVVTALASETSSATYAVDVFVQVYTMPLKLLFTDFPQDLAAAKADISNQSISSEAAHPTGYPVFEHFARYTFLLVCNLVMLNLLIALFNLRVSIMSSKARGIWRRSYFHMLLEYKRSGLVPPPLSFVYYAYKLAQQCYKCRQRSRNVDDEAKTKRWWLRESDYPQEYIEFLQFQATHFRRSRPSLSRQLEANRSDAEGLKSHTRNALAEVHSELDEALGRQHIRLQKLEEQRADDMKELRRLARRRSKKSVSGAQAATTD</sequence>
<dbReference type="GO" id="GO:0005886">
    <property type="term" value="C:plasma membrane"/>
    <property type="evidence" value="ECO:0007669"/>
    <property type="project" value="TreeGrafter"/>
</dbReference>
<feature type="transmembrane region" description="Helical" evidence="3">
    <location>
        <begin position="1198"/>
        <end position="1220"/>
    </location>
</feature>
<feature type="transmembrane region" description="Helical" evidence="3">
    <location>
        <begin position="1287"/>
        <end position="1310"/>
    </location>
</feature>
<feature type="transmembrane region" description="Helical" evidence="3">
    <location>
        <begin position="1123"/>
        <end position="1145"/>
    </location>
</feature>
<dbReference type="InterPro" id="IPR050927">
    <property type="entry name" value="TRPM"/>
</dbReference>
<proteinExistence type="predicted"/>
<keyword evidence="5" id="KW-1185">Reference proteome</keyword>
<dbReference type="InterPro" id="IPR002110">
    <property type="entry name" value="Ankyrin_rpt"/>
</dbReference>
<dbReference type="PROSITE" id="PS50297">
    <property type="entry name" value="ANK_REP_REGION"/>
    <property type="match status" value="1"/>
</dbReference>
<keyword evidence="1" id="KW-0040">ANK repeat</keyword>